<dbReference type="PANTHER" id="PTHR46190">
    <property type="entry name" value="SI:CH211-201H21.5-RELATED"/>
    <property type="match status" value="1"/>
</dbReference>
<accession>A0ABV9DY37</accession>
<proteinExistence type="predicted"/>
<dbReference type="SUPFAM" id="SSF53590">
    <property type="entry name" value="Nucleoside hydrolase"/>
    <property type="match status" value="1"/>
</dbReference>
<feature type="domain" description="Inosine/uridine-preferring nucleoside hydrolase" evidence="1">
    <location>
        <begin position="5"/>
        <end position="301"/>
    </location>
</feature>
<evidence type="ECO:0000313" key="3">
    <source>
        <dbReference type="Proteomes" id="UP001595923"/>
    </source>
</evidence>
<dbReference type="InterPro" id="IPR001910">
    <property type="entry name" value="Inosine/uridine_hydrolase_dom"/>
</dbReference>
<name>A0ABV9DY37_9ACTN</name>
<reference evidence="3" key="1">
    <citation type="journal article" date="2019" name="Int. J. Syst. Evol. Microbiol.">
        <title>The Global Catalogue of Microorganisms (GCM) 10K type strain sequencing project: providing services to taxonomists for standard genome sequencing and annotation.</title>
        <authorList>
            <consortium name="The Broad Institute Genomics Platform"/>
            <consortium name="The Broad Institute Genome Sequencing Center for Infectious Disease"/>
            <person name="Wu L."/>
            <person name="Ma J."/>
        </authorList>
    </citation>
    <scope>NUCLEOTIDE SEQUENCE [LARGE SCALE GENOMIC DNA]</scope>
    <source>
        <strain evidence="3">XZYJ18</strain>
    </source>
</reference>
<dbReference type="RefSeq" id="WP_378576162.1">
    <property type="nucleotide sequence ID" value="NZ_JBHSFQ010000017.1"/>
</dbReference>
<gene>
    <name evidence="2" type="ORF">ACFO4E_17575</name>
</gene>
<evidence type="ECO:0000259" key="1">
    <source>
        <dbReference type="Pfam" id="PF01156"/>
    </source>
</evidence>
<dbReference type="Pfam" id="PF01156">
    <property type="entry name" value="IU_nuc_hydro"/>
    <property type="match status" value="1"/>
</dbReference>
<keyword evidence="2" id="KW-0378">Hydrolase</keyword>
<comment type="caution">
    <text evidence="2">The sequence shown here is derived from an EMBL/GenBank/DDBJ whole genome shotgun (WGS) entry which is preliminary data.</text>
</comment>
<dbReference type="InterPro" id="IPR052775">
    <property type="entry name" value="IUN_hydrolase"/>
</dbReference>
<dbReference type="GO" id="GO:0016787">
    <property type="term" value="F:hydrolase activity"/>
    <property type="evidence" value="ECO:0007669"/>
    <property type="project" value="UniProtKB-KW"/>
</dbReference>
<protein>
    <submittedName>
        <fullName evidence="2">Nucleoside hydrolase</fullName>
    </submittedName>
</protein>
<dbReference type="Proteomes" id="UP001595923">
    <property type="component" value="Unassembled WGS sequence"/>
</dbReference>
<dbReference type="PANTHER" id="PTHR46190:SF1">
    <property type="entry name" value="SI:CH211-201H21.5"/>
    <property type="match status" value="1"/>
</dbReference>
<dbReference type="EMBL" id="JBHSFQ010000017">
    <property type="protein sequence ID" value="MFC4563677.1"/>
    <property type="molecule type" value="Genomic_DNA"/>
</dbReference>
<dbReference type="Gene3D" id="3.90.245.10">
    <property type="entry name" value="Ribonucleoside hydrolase-like"/>
    <property type="match status" value="1"/>
</dbReference>
<organism evidence="2 3">
    <name type="scientific">Nocardiopsis mangrovi</name>
    <dbReference type="NCBI Taxonomy" id="1179818"/>
    <lineage>
        <taxon>Bacteria</taxon>
        <taxon>Bacillati</taxon>
        <taxon>Actinomycetota</taxon>
        <taxon>Actinomycetes</taxon>
        <taxon>Streptosporangiales</taxon>
        <taxon>Nocardiopsidaceae</taxon>
        <taxon>Nocardiopsis</taxon>
    </lineage>
</organism>
<evidence type="ECO:0000313" key="2">
    <source>
        <dbReference type="EMBL" id="MFC4563677.1"/>
    </source>
</evidence>
<sequence length="328" mass="33952">MPVPLIIDTDTAQDDCVALLAGLLDPAADLRAITMVAGNVGFAQQVRNAFLTLNVAGRLGHVPVHTGCARPLVRPWVSAENVHGDGAGGLSVDHAGYAPDPEHAVDALVRMAAEHPGELSIVAIGPLTNIAAAAAKDPGFPGNVKALYVMGGSNNGRGNITAAAEYNFYVDPEAAKAVFAAGFAVTVVPWHPLTLRDAVFGPPLLADIAAIGTPLAEFFTRVCAATLEFDRGVGIHGTTHPDSLTAAVLLHPGLVRRSGRYNVDIETAGELTRGYSAMSWGVHGLAANATVIEEVDPDGFADYIRGLLSTPTTPDRPVSGPDGPLWAG</sequence>
<dbReference type="InterPro" id="IPR036452">
    <property type="entry name" value="Ribo_hydro-like"/>
</dbReference>
<keyword evidence="3" id="KW-1185">Reference proteome</keyword>